<gene>
    <name evidence="1" type="ORF">INT48_008257</name>
</gene>
<comment type="caution">
    <text evidence="1">The sequence shown here is derived from an EMBL/GenBank/DDBJ whole genome shotgun (WGS) entry which is preliminary data.</text>
</comment>
<dbReference type="Proteomes" id="UP000613177">
    <property type="component" value="Unassembled WGS sequence"/>
</dbReference>
<evidence type="ECO:0000313" key="2">
    <source>
        <dbReference type="Proteomes" id="UP000613177"/>
    </source>
</evidence>
<proteinExistence type="predicted"/>
<sequence>MSFYTVTLFNVSIFAYLSPKMYQIISTDIVTLDTSGVFIERCACYAFTRHLIASNDTGATDILIEEDVIGFQGIEEQEKQRFLRVDLLSESLKPDRDSKVSIFI</sequence>
<accession>A0A8H7SNP4</accession>
<protein>
    <submittedName>
        <fullName evidence="1">Uncharacterized protein</fullName>
    </submittedName>
</protein>
<name>A0A8H7SNP4_9FUNG</name>
<dbReference type="EMBL" id="JAEPRE010000141">
    <property type="protein sequence ID" value="KAG2231663.1"/>
    <property type="molecule type" value="Genomic_DNA"/>
</dbReference>
<dbReference type="AlphaFoldDB" id="A0A8H7SNP4"/>
<reference evidence="1" key="1">
    <citation type="submission" date="2021-01" db="EMBL/GenBank/DDBJ databases">
        <title>Metabolic potential, ecology and presence of endohyphal bacteria is reflected in genomic diversity of Mucoromycotina.</title>
        <authorList>
            <person name="Muszewska A."/>
            <person name="Okrasinska A."/>
            <person name="Steczkiewicz K."/>
            <person name="Drgas O."/>
            <person name="Orlowska M."/>
            <person name="Perlinska-Lenart U."/>
            <person name="Aleksandrzak-Piekarczyk T."/>
            <person name="Szatraj K."/>
            <person name="Zielenkiewicz U."/>
            <person name="Pilsyk S."/>
            <person name="Malc E."/>
            <person name="Mieczkowski P."/>
            <person name="Kruszewska J.S."/>
            <person name="Biernat P."/>
            <person name="Pawlowska J."/>
        </authorList>
    </citation>
    <scope>NUCLEOTIDE SEQUENCE</scope>
    <source>
        <strain evidence="1">WA0000018081</strain>
    </source>
</reference>
<organism evidence="1 2">
    <name type="scientific">Thamnidium elegans</name>
    <dbReference type="NCBI Taxonomy" id="101142"/>
    <lineage>
        <taxon>Eukaryota</taxon>
        <taxon>Fungi</taxon>
        <taxon>Fungi incertae sedis</taxon>
        <taxon>Mucoromycota</taxon>
        <taxon>Mucoromycotina</taxon>
        <taxon>Mucoromycetes</taxon>
        <taxon>Mucorales</taxon>
        <taxon>Mucorineae</taxon>
        <taxon>Mucoraceae</taxon>
        <taxon>Thamnidium</taxon>
    </lineage>
</organism>
<evidence type="ECO:0000313" key="1">
    <source>
        <dbReference type="EMBL" id="KAG2231663.1"/>
    </source>
</evidence>
<keyword evidence="2" id="KW-1185">Reference proteome</keyword>